<feature type="domain" description="DUF6538" evidence="1">
    <location>
        <begin position="5"/>
        <end position="62"/>
    </location>
</feature>
<dbReference type="InterPro" id="IPR008878">
    <property type="entry name" value="Transposase_IS66_Orf2"/>
</dbReference>
<dbReference type="AlphaFoldDB" id="A0A521FVI9"/>
<dbReference type="Pfam" id="PF05717">
    <property type="entry name" value="TnpB_IS66"/>
    <property type="match status" value="1"/>
</dbReference>
<dbReference type="PANTHER" id="PTHR36455:SF1">
    <property type="entry name" value="BLR8292 PROTEIN"/>
    <property type="match status" value="1"/>
</dbReference>
<evidence type="ECO:0000313" key="2">
    <source>
        <dbReference type="EMBL" id="SMP00144.1"/>
    </source>
</evidence>
<dbReference type="InterPro" id="IPR046668">
    <property type="entry name" value="DUF6538"/>
</dbReference>
<accession>A0A521FVI9</accession>
<dbReference type="Pfam" id="PF20172">
    <property type="entry name" value="DUF6538"/>
    <property type="match status" value="1"/>
</dbReference>
<gene>
    <name evidence="2" type="ORF">SAMN06265173_1752</name>
</gene>
<dbReference type="Proteomes" id="UP000316030">
    <property type="component" value="Unassembled WGS sequence"/>
</dbReference>
<dbReference type="RefSeq" id="WP_221930579.1">
    <property type="nucleotide sequence ID" value="NZ_FXTO01000075.1"/>
</dbReference>
<name>A0A521FVI9_9RHOB</name>
<evidence type="ECO:0000259" key="1">
    <source>
        <dbReference type="Pfam" id="PF20172"/>
    </source>
</evidence>
<keyword evidence="3" id="KW-1185">Reference proteome</keyword>
<protein>
    <submittedName>
        <fullName evidence="2">IS66 Orf2 like protein</fullName>
    </submittedName>
</protein>
<evidence type="ECO:0000313" key="3">
    <source>
        <dbReference type="Proteomes" id="UP000316030"/>
    </source>
</evidence>
<dbReference type="PANTHER" id="PTHR36455">
    <property type="match status" value="1"/>
</dbReference>
<organism evidence="2 3">
    <name type="scientific">Thalassovita litoralis</name>
    <dbReference type="NCBI Taxonomy" id="1010611"/>
    <lineage>
        <taxon>Bacteria</taxon>
        <taxon>Pseudomonadati</taxon>
        <taxon>Pseudomonadota</taxon>
        <taxon>Alphaproteobacteria</taxon>
        <taxon>Rhodobacterales</taxon>
        <taxon>Roseobacteraceae</taxon>
        <taxon>Thalassovita</taxon>
    </lineage>
</organism>
<reference evidence="2 3" key="1">
    <citation type="submission" date="2017-05" db="EMBL/GenBank/DDBJ databases">
        <authorList>
            <person name="Varghese N."/>
            <person name="Submissions S."/>
        </authorList>
    </citation>
    <scope>NUCLEOTIDE SEQUENCE [LARGE SCALE GENOMIC DNA]</scope>
    <source>
        <strain evidence="2 3">DSM 29506</strain>
    </source>
</reference>
<dbReference type="EMBL" id="FXTO01000075">
    <property type="protein sequence ID" value="SMP00144.1"/>
    <property type="molecule type" value="Genomic_DNA"/>
</dbReference>
<sequence length="308" mass="33771">MRIAYAYLKQQTWLYRRNYPKALQPVLGQALKQSLKTGDAKEAKVRAAEVNALYESIVAKAREGIVLGRPEPVKVAAPVFAPSNPVIGRETVKVLAQDYLAVRSDQLRHGGFKSVRFSIGLLVSLYGSRQVASLSRDDGRRFVSLVAGLSPHVGKSFRARSLSLEQLVSRSTGPRITPATQKRIVSQVLHFLDWAYYEGRSPKLDFGAVRVEAKGRVNSYAVPTDEEVKGDAMIAFSSGTKVWIAGGVTDMRCGMNSLALKVQQGLGRDPHAGEIFCFRGRRGDLVKLLWHDGVADSGVLRGLIHVIS</sequence>
<dbReference type="NCBIfam" id="NF033819">
    <property type="entry name" value="IS66_TnpB"/>
    <property type="match status" value="1"/>
</dbReference>
<proteinExistence type="predicted"/>